<evidence type="ECO:0000256" key="7">
    <source>
        <dbReference type="SAM" id="Phobius"/>
    </source>
</evidence>
<dbReference type="EMBL" id="JAUIQD010000005">
    <property type="protein sequence ID" value="KAK3348984.1"/>
    <property type="molecule type" value="Genomic_DNA"/>
</dbReference>
<feature type="transmembrane region" description="Helical" evidence="7">
    <location>
        <begin position="185"/>
        <end position="202"/>
    </location>
</feature>
<evidence type="ECO:0000256" key="2">
    <source>
        <dbReference type="ARBA" id="ARBA00022692"/>
    </source>
</evidence>
<feature type="domain" description="Rhodopsin" evidence="8">
    <location>
        <begin position="40"/>
        <end position="277"/>
    </location>
</feature>
<dbReference type="Pfam" id="PF20684">
    <property type="entry name" value="Fung_rhodopsin"/>
    <property type="match status" value="1"/>
</dbReference>
<feature type="transmembrane region" description="Helical" evidence="7">
    <location>
        <begin position="20"/>
        <end position="45"/>
    </location>
</feature>
<reference evidence="9" key="2">
    <citation type="submission" date="2023-06" db="EMBL/GenBank/DDBJ databases">
        <authorList>
            <consortium name="Lawrence Berkeley National Laboratory"/>
            <person name="Haridas S."/>
            <person name="Hensen N."/>
            <person name="Bonometti L."/>
            <person name="Westerberg I."/>
            <person name="Brannstrom I.O."/>
            <person name="Guillou S."/>
            <person name="Cros-Aarteil S."/>
            <person name="Calhoun S."/>
            <person name="Kuo A."/>
            <person name="Mondo S."/>
            <person name="Pangilinan J."/>
            <person name="Riley R."/>
            <person name="Labutti K."/>
            <person name="Andreopoulos B."/>
            <person name="Lipzen A."/>
            <person name="Chen C."/>
            <person name="Yanf M."/>
            <person name="Daum C."/>
            <person name="Ng V."/>
            <person name="Clum A."/>
            <person name="Steindorff A."/>
            <person name="Ohm R."/>
            <person name="Martin F."/>
            <person name="Silar P."/>
            <person name="Natvig D."/>
            <person name="Lalanne C."/>
            <person name="Gautier V."/>
            <person name="Ament-Velasquez S.L."/>
            <person name="Kruys A."/>
            <person name="Hutchinson M.I."/>
            <person name="Powell A.J."/>
            <person name="Barry K."/>
            <person name="Miller A.N."/>
            <person name="Grigoriev I.V."/>
            <person name="Debuchy R."/>
            <person name="Gladieux P."/>
            <person name="Thoren M.H."/>
            <person name="Johannesson H."/>
        </authorList>
    </citation>
    <scope>NUCLEOTIDE SEQUENCE</scope>
    <source>
        <strain evidence="9">CBS 955.72</strain>
    </source>
</reference>
<feature type="transmembrane region" description="Helical" evidence="7">
    <location>
        <begin position="57"/>
        <end position="79"/>
    </location>
</feature>
<proteinExistence type="inferred from homology"/>
<dbReference type="PANTHER" id="PTHR33048:SF55">
    <property type="entry name" value="INTEGRAL MEMBRANE PROTEIN"/>
    <property type="match status" value="1"/>
</dbReference>
<gene>
    <name evidence="9" type="ORF">B0T25DRAFT_569643</name>
</gene>
<dbReference type="AlphaFoldDB" id="A0AAJ0MBW5"/>
<comment type="subcellular location">
    <subcellularLocation>
        <location evidence="1">Membrane</location>
        <topology evidence="1">Multi-pass membrane protein</topology>
    </subcellularLocation>
</comment>
<name>A0AAJ0MBW5_9PEZI</name>
<comment type="similarity">
    <text evidence="5">Belongs to the SAT4 family.</text>
</comment>
<dbReference type="InterPro" id="IPR049326">
    <property type="entry name" value="Rhodopsin_dom_fungi"/>
</dbReference>
<feature type="transmembrane region" description="Helical" evidence="7">
    <location>
        <begin position="99"/>
        <end position="124"/>
    </location>
</feature>
<protein>
    <recommendedName>
        <fullName evidence="8">Rhodopsin domain-containing protein</fullName>
    </recommendedName>
</protein>
<evidence type="ECO:0000256" key="4">
    <source>
        <dbReference type="ARBA" id="ARBA00023136"/>
    </source>
</evidence>
<evidence type="ECO:0000313" key="10">
    <source>
        <dbReference type="Proteomes" id="UP001275084"/>
    </source>
</evidence>
<evidence type="ECO:0000256" key="5">
    <source>
        <dbReference type="ARBA" id="ARBA00038359"/>
    </source>
</evidence>
<feature type="transmembrane region" description="Helical" evidence="7">
    <location>
        <begin position="214"/>
        <end position="240"/>
    </location>
</feature>
<dbReference type="InterPro" id="IPR052337">
    <property type="entry name" value="SAT4-like"/>
</dbReference>
<keyword evidence="3 7" id="KW-1133">Transmembrane helix</keyword>
<comment type="caution">
    <text evidence="9">The sequence shown here is derived from an EMBL/GenBank/DDBJ whole genome shotgun (WGS) entry which is preliminary data.</text>
</comment>
<feature type="region of interest" description="Disordered" evidence="6">
    <location>
        <begin position="306"/>
        <end position="370"/>
    </location>
</feature>
<sequence>MSSADGGIVAPSATADETIAYRLIIVAVLFPVLALVFLVLRLFSATCIIRKWHLDDYFILVAFFIALANSIVCIVQTRYGLGRHMWDITPADLQLFLKLGMIGGALTYNLATLFIKVSILSFYLRFSVDRAFRNTVYFVMLATVGYTFPNSILFLYVCTPMQSYWDFSVVGTCVNINAAFHTANTLNMVTDFTILLLPIWMLRPLRAPLMKKIGVTLILMAGGFVCAVSLVRMITALVGIDESDITWHYVSNLAWCLVEMYVGIICACLPCLKAFAKRYFPNLFLFDPEIEQRITSFHVSKRQARFSADGGRPEGGGVGDGEGGFTKATTVVAGERVLRSKHSKESGDVEKARESGEETHIEGGPLRGKE</sequence>
<feature type="compositionally biased region" description="Basic and acidic residues" evidence="6">
    <location>
        <begin position="343"/>
        <end position="370"/>
    </location>
</feature>
<organism evidence="9 10">
    <name type="scientific">Lasiosphaeria hispida</name>
    <dbReference type="NCBI Taxonomy" id="260671"/>
    <lineage>
        <taxon>Eukaryota</taxon>
        <taxon>Fungi</taxon>
        <taxon>Dikarya</taxon>
        <taxon>Ascomycota</taxon>
        <taxon>Pezizomycotina</taxon>
        <taxon>Sordariomycetes</taxon>
        <taxon>Sordariomycetidae</taxon>
        <taxon>Sordariales</taxon>
        <taxon>Lasiosphaeriaceae</taxon>
        <taxon>Lasiosphaeria</taxon>
    </lineage>
</organism>
<dbReference type="GO" id="GO:0016020">
    <property type="term" value="C:membrane"/>
    <property type="evidence" value="ECO:0007669"/>
    <property type="project" value="UniProtKB-SubCell"/>
</dbReference>
<evidence type="ECO:0000256" key="1">
    <source>
        <dbReference type="ARBA" id="ARBA00004141"/>
    </source>
</evidence>
<evidence type="ECO:0000256" key="6">
    <source>
        <dbReference type="SAM" id="MobiDB-lite"/>
    </source>
</evidence>
<evidence type="ECO:0000259" key="8">
    <source>
        <dbReference type="Pfam" id="PF20684"/>
    </source>
</evidence>
<accession>A0AAJ0MBW5</accession>
<reference evidence="9" key="1">
    <citation type="journal article" date="2023" name="Mol. Phylogenet. Evol.">
        <title>Genome-scale phylogeny and comparative genomics of the fungal order Sordariales.</title>
        <authorList>
            <person name="Hensen N."/>
            <person name="Bonometti L."/>
            <person name="Westerberg I."/>
            <person name="Brannstrom I.O."/>
            <person name="Guillou S."/>
            <person name="Cros-Aarteil S."/>
            <person name="Calhoun S."/>
            <person name="Haridas S."/>
            <person name="Kuo A."/>
            <person name="Mondo S."/>
            <person name="Pangilinan J."/>
            <person name="Riley R."/>
            <person name="LaButti K."/>
            <person name="Andreopoulos B."/>
            <person name="Lipzen A."/>
            <person name="Chen C."/>
            <person name="Yan M."/>
            <person name="Daum C."/>
            <person name="Ng V."/>
            <person name="Clum A."/>
            <person name="Steindorff A."/>
            <person name="Ohm R.A."/>
            <person name="Martin F."/>
            <person name="Silar P."/>
            <person name="Natvig D.O."/>
            <person name="Lalanne C."/>
            <person name="Gautier V."/>
            <person name="Ament-Velasquez S.L."/>
            <person name="Kruys A."/>
            <person name="Hutchinson M.I."/>
            <person name="Powell A.J."/>
            <person name="Barry K."/>
            <person name="Miller A.N."/>
            <person name="Grigoriev I.V."/>
            <person name="Debuchy R."/>
            <person name="Gladieux P."/>
            <person name="Hiltunen Thoren M."/>
            <person name="Johannesson H."/>
        </authorList>
    </citation>
    <scope>NUCLEOTIDE SEQUENCE</scope>
    <source>
        <strain evidence="9">CBS 955.72</strain>
    </source>
</reference>
<keyword evidence="10" id="KW-1185">Reference proteome</keyword>
<feature type="compositionally biased region" description="Gly residues" evidence="6">
    <location>
        <begin position="313"/>
        <end position="324"/>
    </location>
</feature>
<keyword evidence="2 7" id="KW-0812">Transmembrane</keyword>
<dbReference type="PANTHER" id="PTHR33048">
    <property type="entry name" value="PTH11-LIKE INTEGRAL MEMBRANE PROTEIN (AFU_ORTHOLOGUE AFUA_5G11245)"/>
    <property type="match status" value="1"/>
</dbReference>
<evidence type="ECO:0000256" key="3">
    <source>
        <dbReference type="ARBA" id="ARBA00022989"/>
    </source>
</evidence>
<keyword evidence="4 7" id="KW-0472">Membrane</keyword>
<dbReference type="Proteomes" id="UP001275084">
    <property type="component" value="Unassembled WGS sequence"/>
</dbReference>
<evidence type="ECO:0000313" key="9">
    <source>
        <dbReference type="EMBL" id="KAK3348984.1"/>
    </source>
</evidence>
<feature type="transmembrane region" description="Helical" evidence="7">
    <location>
        <begin position="136"/>
        <end position="157"/>
    </location>
</feature>
<feature type="transmembrane region" description="Helical" evidence="7">
    <location>
        <begin position="252"/>
        <end position="272"/>
    </location>
</feature>